<dbReference type="SUPFAM" id="SSF53613">
    <property type="entry name" value="Ribokinase-like"/>
    <property type="match status" value="1"/>
</dbReference>
<dbReference type="EMBL" id="JAOVZQ010000001">
    <property type="protein sequence ID" value="MCY0096327.1"/>
    <property type="molecule type" value="Genomic_DNA"/>
</dbReference>
<dbReference type="InterPro" id="IPR002173">
    <property type="entry name" value="Carboh/pur_kinase_PfkB_CS"/>
</dbReference>
<dbReference type="Gene3D" id="3.40.1190.20">
    <property type="match status" value="1"/>
</dbReference>
<feature type="domain" description="Carbohydrate kinase PfkB" evidence="4">
    <location>
        <begin position="6"/>
        <end position="294"/>
    </location>
</feature>
<keyword evidence="6" id="KW-1185">Reference proteome</keyword>
<evidence type="ECO:0000256" key="3">
    <source>
        <dbReference type="ARBA" id="ARBA00022777"/>
    </source>
</evidence>
<accession>A0ABT3YKI2</accession>
<comment type="caution">
    <text evidence="5">The sequence shown here is derived from an EMBL/GenBank/DDBJ whole genome shotgun (WGS) entry which is preliminary data.</text>
</comment>
<sequence>MTRRFLSIGECMVEMAPTADGTYSLGFAGDTLNTAWYARKIFNPDWDVAYLTAVGDDAISGRMASFIADAGIETEFIRKVPGCTVGLYLIQLDNGERSFAYWRSDSAARRLANDTGLLDAALASASLIYLSGITLAILSPQSRTALFDALATARRNGATVAFDPNLRLRLWDSSETMRQTVMAAAGVSDILLPSFEDEATFFGDATPSDTASRYSGAGVPLIVVKNGGGEVLSLCRGQTGSFTPAKVDNVVDSTAAGDSFNAAFLASYLDCTDLGTAIAAGSALAARVITRRGALVEL</sequence>
<dbReference type="Pfam" id="PF00294">
    <property type="entry name" value="PfkB"/>
    <property type="match status" value="1"/>
</dbReference>
<proteinExistence type="inferred from homology"/>
<organism evidence="5 6">
    <name type="scientific">Hoeflea ulvae</name>
    <dbReference type="NCBI Taxonomy" id="2983764"/>
    <lineage>
        <taxon>Bacteria</taxon>
        <taxon>Pseudomonadati</taxon>
        <taxon>Pseudomonadota</taxon>
        <taxon>Alphaproteobacteria</taxon>
        <taxon>Hyphomicrobiales</taxon>
        <taxon>Rhizobiaceae</taxon>
        <taxon>Hoeflea</taxon>
    </lineage>
</organism>
<dbReference type="RefSeq" id="WP_267614161.1">
    <property type="nucleotide sequence ID" value="NZ_JAOVZQ010000001.1"/>
</dbReference>
<dbReference type="PANTHER" id="PTHR43085:SF15">
    <property type="entry name" value="2-DEHYDRO-3-DEOXYGLUCONOKINASE"/>
    <property type="match status" value="1"/>
</dbReference>
<evidence type="ECO:0000256" key="2">
    <source>
        <dbReference type="ARBA" id="ARBA00022679"/>
    </source>
</evidence>
<keyword evidence="2" id="KW-0808">Transferase</keyword>
<evidence type="ECO:0000256" key="1">
    <source>
        <dbReference type="ARBA" id="ARBA00010688"/>
    </source>
</evidence>
<dbReference type="CDD" id="cd01166">
    <property type="entry name" value="KdgK"/>
    <property type="match status" value="1"/>
</dbReference>
<dbReference type="PANTHER" id="PTHR43085">
    <property type="entry name" value="HEXOKINASE FAMILY MEMBER"/>
    <property type="match status" value="1"/>
</dbReference>
<dbReference type="Proteomes" id="UP001081283">
    <property type="component" value="Unassembled WGS sequence"/>
</dbReference>
<evidence type="ECO:0000313" key="6">
    <source>
        <dbReference type="Proteomes" id="UP001081283"/>
    </source>
</evidence>
<dbReference type="InterPro" id="IPR011611">
    <property type="entry name" value="PfkB_dom"/>
</dbReference>
<dbReference type="InterPro" id="IPR050306">
    <property type="entry name" value="PfkB_Carbo_kinase"/>
</dbReference>
<protein>
    <submittedName>
        <fullName evidence="5">Sugar kinase</fullName>
    </submittedName>
</protein>
<comment type="similarity">
    <text evidence="1">Belongs to the carbohydrate kinase PfkB family.</text>
</comment>
<reference evidence="5" key="1">
    <citation type="submission" date="2022-10" db="EMBL/GenBank/DDBJ databases">
        <title>Hoeflea sp. J2-29, isolated from marine algae.</title>
        <authorList>
            <person name="Kristyanto S."/>
            <person name="Kim J.M."/>
            <person name="Jeon C.O."/>
        </authorList>
    </citation>
    <scope>NUCLEOTIDE SEQUENCE</scope>
    <source>
        <strain evidence="5">J2-29</strain>
    </source>
</reference>
<evidence type="ECO:0000313" key="5">
    <source>
        <dbReference type="EMBL" id="MCY0096327.1"/>
    </source>
</evidence>
<dbReference type="PROSITE" id="PS00584">
    <property type="entry name" value="PFKB_KINASES_2"/>
    <property type="match status" value="1"/>
</dbReference>
<name>A0ABT3YKI2_9HYPH</name>
<dbReference type="GO" id="GO:0016301">
    <property type="term" value="F:kinase activity"/>
    <property type="evidence" value="ECO:0007669"/>
    <property type="project" value="UniProtKB-KW"/>
</dbReference>
<keyword evidence="3 5" id="KW-0418">Kinase</keyword>
<dbReference type="InterPro" id="IPR029056">
    <property type="entry name" value="Ribokinase-like"/>
</dbReference>
<evidence type="ECO:0000259" key="4">
    <source>
        <dbReference type="Pfam" id="PF00294"/>
    </source>
</evidence>
<gene>
    <name evidence="5" type="ORF">OEG82_20260</name>
</gene>